<dbReference type="EMBL" id="CP053189">
    <property type="protein sequence ID" value="QJS12151.1"/>
    <property type="molecule type" value="Genomic_DNA"/>
</dbReference>
<name>A0A6M4PMA7_9ACTN</name>
<dbReference type="AlphaFoldDB" id="A0A6M4PMA7"/>
<evidence type="ECO:0008006" key="4">
    <source>
        <dbReference type="Google" id="ProtNLM"/>
    </source>
</evidence>
<accession>A0A6M4PMA7</accession>
<protein>
    <recommendedName>
        <fullName evidence="4">Secreted protein</fullName>
    </recommendedName>
</protein>
<evidence type="ECO:0000256" key="1">
    <source>
        <dbReference type="SAM" id="SignalP"/>
    </source>
</evidence>
<keyword evidence="3" id="KW-1185">Reference proteome</keyword>
<evidence type="ECO:0000313" key="3">
    <source>
        <dbReference type="Proteomes" id="UP000502641"/>
    </source>
</evidence>
<evidence type="ECO:0000313" key="2">
    <source>
        <dbReference type="EMBL" id="QJS12151.1"/>
    </source>
</evidence>
<dbReference type="KEGG" id="sarg:HKX69_23900"/>
<feature type="signal peptide" evidence="1">
    <location>
        <begin position="1"/>
        <end position="19"/>
    </location>
</feature>
<gene>
    <name evidence="2" type="ORF">HKX69_23900</name>
</gene>
<sequence length="67" mass="6572">MIKKLACVTVLTTALLAAAASAEAGTRPAPHTAVPGAALLDGVLGSLEIGHPATSLRTVLPSGVRGE</sequence>
<keyword evidence="1" id="KW-0732">Signal</keyword>
<dbReference type="Proteomes" id="UP000502641">
    <property type="component" value="Chromosome"/>
</dbReference>
<dbReference type="RefSeq" id="WP_171156654.1">
    <property type="nucleotide sequence ID" value="NZ_CP053189.1"/>
</dbReference>
<organism evidence="2 3">
    <name type="scientific">Streptomyces argyrophylli</name>
    <dbReference type="NCBI Taxonomy" id="2726118"/>
    <lineage>
        <taxon>Bacteria</taxon>
        <taxon>Bacillati</taxon>
        <taxon>Actinomycetota</taxon>
        <taxon>Actinomycetes</taxon>
        <taxon>Kitasatosporales</taxon>
        <taxon>Streptomycetaceae</taxon>
        <taxon>Streptomyces</taxon>
    </lineage>
</organism>
<proteinExistence type="predicted"/>
<feature type="chain" id="PRO_5038569264" description="Secreted protein" evidence="1">
    <location>
        <begin position="20"/>
        <end position="67"/>
    </location>
</feature>
<reference evidence="2 3" key="1">
    <citation type="submission" date="2020-05" db="EMBL/GenBank/DDBJ databases">
        <authorList>
            <person name="Li K."/>
        </authorList>
    </citation>
    <scope>NUCLEOTIDE SEQUENCE [LARGE SCALE GENOMIC DNA]</scope>
    <source>
        <strain evidence="3">jing01</strain>
    </source>
</reference>